<dbReference type="SUPFAM" id="SSF53098">
    <property type="entry name" value="Ribonuclease H-like"/>
    <property type="match status" value="1"/>
</dbReference>
<evidence type="ECO:0000256" key="1">
    <source>
        <dbReference type="SAM" id="MobiDB-lite"/>
    </source>
</evidence>
<gene>
    <name evidence="4" type="primary">LOC120268631</name>
</gene>
<organism evidence="3 4">
    <name type="scientific">Dioscorea cayennensis subsp. rotundata</name>
    <name type="common">White Guinea yam</name>
    <name type="synonym">Dioscorea rotundata</name>
    <dbReference type="NCBI Taxonomy" id="55577"/>
    <lineage>
        <taxon>Eukaryota</taxon>
        <taxon>Viridiplantae</taxon>
        <taxon>Streptophyta</taxon>
        <taxon>Embryophyta</taxon>
        <taxon>Tracheophyta</taxon>
        <taxon>Spermatophyta</taxon>
        <taxon>Magnoliopsida</taxon>
        <taxon>Liliopsida</taxon>
        <taxon>Dioscoreales</taxon>
        <taxon>Dioscoreaceae</taxon>
        <taxon>Dioscorea</taxon>
    </lineage>
</organism>
<dbReference type="SMART" id="SM00597">
    <property type="entry name" value="ZnF_TTF"/>
    <property type="match status" value="1"/>
</dbReference>
<dbReference type="Pfam" id="PF14291">
    <property type="entry name" value="DUF4371"/>
    <property type="match status" value="1"/>
</dbReference>
<proteinExistence type="predicted"/>
<feature type="region of interest" description="Disordered" evidence="1">
    <location>
        <begin position="985"/>
        <end position="1024"/>
    </location>
</feature>
<dbReference type="InterPro" id="IPR025398">
    <property type="entry name" value="DUF4371"/>
</dbReference>
<dbReference type="InterPro" id="IPR055298">
    <property type="entry name" value="AtLOH3-like"/>
</dbReference>
<dbReference type="PANTHER" id="PTHR11697:SF230">
    <property type="entry name" value="ZINC FINGER, MYM DOMAIN CONTAINING 1"/>
    <property type="match status" value="1"/>
</dbReference>
<evidence type="ECO:0000313" key="3">
    <source>
        <dbReference type="Proteomes" id="UP001515500"/>
    </source>
</evidence>
<dbReference type="Pfam" id="PF05699">
    <property type="entry name" value="Dimer_Tnp_hAT"/>
    <property type="match status" value="1"/>
</dbReference>
<feature type="domain" description="TTF-type" evidence="2">
    <location>
        <begin position="272"/>
        <end position="367"/>
    </location>
</feature>
<name>A0AB40BWQ1_DIOCR</name>
<dbReference type="GeneID" id="120268631"/>
<dbReference type="InterPro" id="IPR012337">
    <property type="entry name" value="RNaseH-like_sf"/>
</dbReference>
<dbReference type="PANTHER" id="PTHR11697">
    <property type="entry name" value="GENERAL TRANSCRIPTION FACTOR 2-RELATED ZINC FINGER PROTEIN"/>
    <property type="match status" value="1"/>
</dbReference>
<reference evidence="4" key="1">
    <citation type="submission" date="2025-08" db="UniProtKB">
        <authorList>
            <consortium name="RefSeq"/>
        </authorList>
    </citation>
    <scope>IDENTIFICATION</scope>
</reference>
<dbReference type="Proteomes" id="UP001515500">
    <property type="component" value="Chromosome 9"/>
</dbReference>
<keyword evidence="3" id="KW-1185">Reference proteome</keyword>
<accession>A0AB40BWQ1</accession>
<dbReference type="InterPro" id="IPR006580">
    <property type="entry name" value="Znf_TTF"/>
</dbReference>
<dbReference type="InterPro" id="IPR008906">
    <property type="entry name" value="HATC_C_dom"/>
</dbReference>
<feature type="compositionally biased region" description="Polar residues" evidence="1">
    <location>
        <begin position="199"/>
        <end position="214"/>
    </location>
</feature>
<dbReference type="AlphaFoldDB" id="A0AB40BWQ1"/>
<dbReference type="GO" id="GO:0046983">
    <property type="term" value="F:protein dimerization activity"/>
    <property type="evidence" value="ECO:0007669"/>
    <property type="project" value="InterPro"/>
</dbReference>
<sequence>MVEPITINTLIFSKFGETLLPRNLRLQDFWRSERREKVFLPYSNVFWWISKEYVNEHHQRRLSVIGIFKDHHQRVVSDIRHQISGGPTWSAARAEARAGWPKNFEISLFGQFDKKPLTSPKIKIPNIFPKFTSYLLPGARATTNFVLLLLAAKVTVTASQFLLNHKVTISSQSQGHYTKAETHKLFKMDKFLTKRPKSTESSVKDNNATTSSSPKRARVEFDQNNLIVDPGLRMPIEKYDANIRDEVRRSYVAKGPCQPKTHNFPKKKYGNQNRCFNPSWFDSFPWLEYSVEKDSAFCLWCYLFKLTTYGLQSGRDVFSKTGYNNWKNAISTFRDHEGNVASIHNFSADKLELFKNPRQSVTQKISQHSSEMEIAYRVRLTAVLDVVRFLLRQGLAFRGHDESSSSKNNGNFLELLYWYGARVDKIAKTLKENAPGNNQMTAPKIQKDLVHSCAEKVRSLIIEDIGDRIFSLMVDEARDISVKEQMAIVLRYVNSRGQVIERFLCIEHVTNTSSKTLKETIDNLFAKYGLSLSRLRGQGYDGASNMRGEFNGLKSLILKDNPYAMYVHCFAHKLQLVVVGLAKKMPIINDFFSYVIKIVNLVGASCKRKDELRQRQHENIVTHIEKGAISTSRGLNQETSLARPGDTCWGSHYYTILRLIMMWQAVTDVVGNIHDDGTSPDQQGVALGLIDRMERLEFVFILFFMKKVLGITNGLSQALQEKNQNIVNALDMVECAKLKLQSLRDDGWDELLADVSEFCVKSDIEMPNNMEDTMLVRGRPRREKQTTTYLHYYRVDVFYSVLDMIMQDMNSRFSESTIELLSCISCLDPKQSFSRFDSVKLVRIAELYPKDFSEIDRMALVDQLEMYICDMRKNVDFSSLGSIGELAMKLVETEKHVRYPLVYQLIELALVLPVSTASVERVFSAMNIIKTDLRNKMEDDFLTDSLVCYIEKDIFNEIDNEDVLQEKVMRLLFKLRTQSSEKLVRGPATHWKGKGPRGQGVQSGPRCKDKIAEEDSGANTSLLEDSGSRTRLLKKMRNVGWDYAASKDSGKF</sequence>
<evidence type="ECO:0000259" key="2">
    <source>
        <dbReference type="SMART" id="SM00597"/>
    </source>
</evidence>
<dbReference type="RefSeq" id="XP_039131880.1">
    <property type="nucleotide sequence ID" value="XM_039275946.1"/>
</dbReference>
<feature type="region of interest" description="Disordered" evidence="1">
    <location>
        <begin position="196"/>
        <end position="215"/>
    </location>
</feature>
<protein>
    <submittedName>
        <fullName evidence="4">Zinc finger MYM-type protein 1-like</fullName>
    </submittedName>
</protein>
<evidence type="ECO:0000313" key="4">
    <source>
        <dbReference type="RefSeq" id="XP_039131880.1"/>
    </source>
</evidence>